<feature type="region of interest" description="Disordered" evidence="1">
    <location>
        <begin position="135"/>
        <end position="205"/>
    </location>
</feature>
<sequence length="279" mass="31221">MAARNTVADSKRFAFGSLNKDPDLYFIPTNESGSISWEVIFHHELYNQLMITLRTEATTPARRVVVIRNTKNPQSVQGPVDLGELGRFISDENPPAITDGSKSVYVIRRPIGSESSLRPPPADELHRTVPEPITTTHLQHVRTPTPPNETATSFDQPRSPSPHHSPSIKPKSSKPNTTSQTQTEKSSGYIPYLRPPRSKVRTVSLAPIQTTSYKRSTSSTQPENFSGFVPYLRLPRIRTPSPTPIRTTNSKRSISPSRTENFQGFVPYLRRSRSKITAH</sequence>
<evidence type="ECO:0000313" key="4">
    <source>
        <dbReference type="EMBL" id="CAF4152168.1"/>
    </source>
</evidence>
<evidence type="ECO:0000313" key="2">
    <source>
        <dbReference type="EMBL" id="CAF3980743.1"/>
    </source>
</evidence>
<dbReference type="EMBL" id="CAJOBJ010004612">
    <property type="protein sequence ID" value="CAF4005922.1"/>
    <property type="molecule type" value="Genomic_DNA"/>
</dbReference>
<evidence type="ECO:0000313" key="3">
    <source>
        <dbReference type="EMBL" id="CAF4005922.1"/>
    </source>
</evidence>
<evidence type="ECO:0000256" key="1">
    <source>
        <dbReference type="SAM" id="MobiDB-lite"/>
    </source>
</evidence>
<feature type="region of interest" description="Disordered" evidence="1">
    <location>
        <begin position="235"/>
        <end position="258"/>
    </location>
</feature>
<protein>
    <submittedName>
        <fullName evidence="2">Uncharacterized protein</fullName>
    </submittedName>
</protein>
<organism evidence="2 5">
    <name type="scientific">Rotaria magnacalcarata</name>
    <dbReference type="NCBI Taxonomy" id="392030"/>
    <lineage>
        <taxon>Eukaryota</taxon>
        <taxon>Metazoa</taxon>
        <taxon>Spiralia</taxon>
        <taxon>Gnathifera</taxon>
        <taxon>Rotifera</taxon>
        <taxon>Eurotatoria</taxon>
        <taxon>Bdelloidea</taxon>
        <taxon>Philodinida</taxon>
        <taxon>Philodinidae</taxon>
        <taxon>Rotaria</taxon>
    </lineage>
</organism>
<dbReference type="AlphaFoldDB" id="A0A8S2MYD4"/>
<comment type="caution">
    <text evidence="2">The sequence shown here is derived from an EMBL/GenBank/DDBJ whole genome shotgun (WGS) entry which is preliminary data.</text>
</comment>
<dbReference type="EMBL" id="CAJOBH010009908">
    <property type="protein sequence ID" value="CAF4152168.1"/>
    <property type="molecule type" value="Genomic_DNA"/>
</dbReference>
<dbReference type="EMBL" id="CAJOBI010003790">
    <property type="protein sequence ID" value="CAF3980743.1"/>
    <property type="molecule type" value="Genomic_DNA"/>
</dbReference>
<reference evidence="2" key="1">
    <citation type="submission" date="2021-02" db="EMBL/GenBank/DDBJ databases">
        <authorList>
            <person name="Nowell W R."/>
        </authorList>
    </citation>
    <scope>NUCLEOTIDE SEQUENCE</scope>
</reference>
<evidence type="ECO:0000313" key="5">
    <source>
        <dbReference type="Proteomes" id="UP000676336"/>
    </source>
</evidence>
<name>A0A8S2MYD4_9BILA</name>
<dbReference type="Proteomes" id="UP000681967">
    <property type="component" value="Unassembled WGS sequence"/>
</dbReference>
<dbReference type="Proteomes" id="UP000681720">
    <property type="component" value="Unassembled WGS sequence"/>
</dbReference>
<feature type="compositionally biased region" description="Polar residues" evidence="1">
    <location>
        <begin position="176"/>
        <end position="186"/>
    </location>
</feature>
<feature type="compositionally biased region" description="Low complexity" evidence="1">
    <location>
        <begin position="162"/>
        <end position="175"/>
    </location>
</feature>
<gene>
    <name evidence="4" type="ORF">BYL167_LOCUS21592</name>
    <name evidence="3" type="ORF">GIL414_LOCUS12028</name>
    <name evidence="2" type="ORF">SMN809_LOCUS10842</name>
</gene>
<accession>A0A8S2MYD4</accession>
<proteinExistence type="predicted"/>
<feature type="compositionally biased region" description="Low complexity" evidence="1">
    <location>
        <begin position="235"/>
        <end position="248"/>
    </location>
</feature>
<dbReference type="Proteomes" id="UP000676336">
    <property type="component" value="Unassembled WGS sequence"/>
</dbReference>